<proteinExistence type="predicted"/>
<name>A0AAU9IXM0_9CILI</name>
<dbReference type="AlphaFoldDB" id="A0AAU9IXM0"/>
<keyword evidence="2" id="KW-1185">Reference proteome</keyword>
<dbReference type="Proteomes" id="UP001162131">
    <property type="component" value="Unassembled WGS sequence"/>
</dbReference>
<evidence type="ECO:0000313" key="2">
    <source>
        <dbReference type="Proteomes" id="UP001162131"/>
    </source>
</evidence>
<comment type="caution">
    <text evidence="1">The sequence shown here is derived from an EMBL/GenBank/DDBJ whole genome shotgun (WGS) entry which is preliminary data.</text>
</comment>
<evidence type="ECO:0000313" key="1">
    <source>
        <dbReference type="EMBL" id="CAG9318408.1"/>
    </source>
</evidence>
<gene>
    <name evidence="1" type="ORF">BSTOLATCC_MIC20882</name>
</gene>
<evidence type="ECO:0008006" key="3">
    <source>
        <dbReference type="Google" id="ProtNLM"/>
    </source>
</evidence>
<sequence>MNHNEDQIIVPIPIRVNQLGSGQNLWSQLSTELIAARDENMSLSRELFQAKFQNLQLEKVLLGFAEPFKPIPRIDSSLSLASTTSNVDNSSYSIGAYSREVREQKILKYKQKIKERRQKSHLSRKFTGRSIIAKQKLRIKGRFVKS</sequence>
<reference evidence="1" key="1">
    <citation type="submission" date="2021-09" db="EMBL/GenBank/DDBJ databases">
        <authorList>
            <consortium name="AG Swart"/>
            <person name="Singh M."/>
            <person name="Singh A."/>
            <person name="Seah K."/>
            <person name="Emmerich C."/>
        </authorList>
    </citation>
    <scope>NUCLEOTIDE SEQUENCE</scope>
    <source>
        <strain evidence="1">ATCC30299</strain>
    </source>
</reference>
<accession>A0AAU9IXM0</accession>
<dbReference type="EMBL" id="CAJZBQ010000020">
    <property type="protein sequence ID" value="CAG9318408.1"/>
    <property type="molecule type" value="Genomic_DNA"/>
</dbReference>
<protein>
    <recommendedName>
        <fullName evidence="3">CCT domain-containing protein</fullName>
    </recommendedName>
</protein>
<organism evidence="1 2">
    <name type="scientific">Blepharisma stoltei</name>
    <dbReference type="NCBI Taxonomy" id="1481888"/>
    <lineage>
        <taxon>Eukaryota</taxon>
        <taxon>Sar</taxon>
        <taxon>Alveolata</taxon>
        <taxon>Ciliophora</taxon>
        <taxon>Postciliodesmatophora</taxon>
        <taxon>Heterotrichea</taxon>
        <taxon>Heterotrichida</taxon>
        <taxon>Blepharismidae</taxon>
        <taxon>Blepharisma</taxon>
    </lineage>
</organism>